<dbReference type="GeneID" id="78151713"/>
<dbReference type="PATRIC" id="fig|76936.10.peg.1506"/>
<evidence type="ECO:0000313" key="15">
    <source>
        <dbReference type="Proteomes" id="UP000064525"/>
    </source>
</evidence>
<evidence type="ECO:0000259" key="9">
    <source>
        <dbReference type="Pfam" id="PF07669"/>
    </source>
</evidence>
<keyword evidence="5" id="KW-0680">Restriction system</keyword>
<dbReference type="Pfam" id="PF07669">
    <property type="entry name" value="Eco57I"/>
    <property type="match status" value="1"/>
</dbReference>
<dbReference type="RefSeq" id="WP_052082069.1">
    <property type="nucleotide sequence ID" value="NZ_JRPF02000002.1"/>
</dbReference>
<dbReference type="STRING" id="76936.BN2458_PEG1542"/>
<dbReference type="PANTHER" id="PTHR33841:SF1">
    <property type="entry name" value="DNA METHYLTRANSFERASE A"/>
    <property type="match status" value="1"/>
</dbReference>
<sequence>MGGGGAEENLVEDSALRYTAFDLRNDKHLNIAHKILNRDFLHHEYKQDPNALNPRFYKELLHILGLKEFDRGGKITIELDDTQSVSFAKHIASKLESHNEPSDFEAVISHILLWLNRILFLKLIEANLLAFNGFDKSLNFLSSAKITSFKHLSHLFFEVLARDYEARGNDKGFNFLPYLNSSLFIKDERLETLDIALLDDALEITIFQSTQSTHKAGSKCAFLTYLFDFLNAFDFGKKREDSKAPCHSEALAEESQNVESSAESHDIESSDSKDLIRSSVLGAVFEKLNGYKEGSFYTPSFITSYMCKESLAKIVVEKFNAAFAWSAQSIEDLRKHIDRDFGRVESQAKQILSSMRICDPAVGSGHFLVSALNEMIFIYHKLGLLGFGYQDLQIKDDEIHLITKEGETFAYKRLQDSNHTIQIALFTLKKSIIENNLFGVDINPNSCNIARLRLWIELLKNAYYLNFTKDKDSKIHKLQTLPNIDINIKCGNSLISNIDTNITLDNFTHKLESRLTKAIEKRDLFLHQSLMSQIQDTKKKAQSKFQEMSQNARKYKNEHDKQSAQIHKMGYEEAYHFLCALFKRNCDEYINFHQALKEFFYQYGYINLAQLEPETRFHIESYADSFDFHKSVNFERSAQREIPQKELENILKLMRIYEEFQNQATFEWRFAFPEVLDLETFEEKQKRISANNATQSKENKQGIKDTFGDFLGFDLVIGNPPYVVKTKSQYPQYKWNTDLYMMFFEKCLTLTKQNGNGYLNFITPRFWLVNANCENMRKYFLNSIHLISLSETNPFEKAVTENIIAELQVCKPKSNFINHHKETHEIFSFVDTICKDNFKHNLKNEIVLNIDKNTLLIFDKICKNTIFLEKISKSKRGAEYGKKFCEQFSQGIKVLLGYDVSPYCIKWNNTYIDEELKDIKRLKPFFDNNLIYLRRVDNRLSASIGFEKFAFIKNIYGISITDKKYSPLLILALLNSRLLNFYYLKKFTTKKEQVFPEIQTYLYEKLPIPKINAKNQNIANQIIALVDEILMLKAKDSTFDTAALESQIDCLVYKLYHLTQAEIQIIESK</sequence>
<organism evidence="12 15">
    <name type="scientific">Helicobacter typhlonius</name>
    <dbReference type="NCBI Taxonomy" id="76936"/>
    <lineage>
        <taxon>Bacteria</taxon>
        <taxon>Pseudomonadati</taxon>
        <taxon>Campylobacterota</taxon>
        <taxon>Epsilonproteobacteria</taxon>
        <taxon>Campylobacterales</taxon>
        <taxon>Helicobacteraceae</taxon>
        <taxon>Helicobacter</taxon>
    </lineage>
</organism>
<dbReference type="InterPro" id="IPR025931">
    <property type="entry name" value="TaqI_C"/>
</dbReference>
<reference evidence="13 14" key="1">
    <citation type="journal article" date="2014" name="Genome Announc.">
        <title>Draft genome sequences of eight enterohepatic helicobacter species isolated from both laboratory and wild rodents.</title>
        <authorList>
            <person name="Sheh A."/>
            <person name="Shen Z."/>
            <person name="Fox J.G."/>
        </authorList>
    </citation>
    <scope>NUCLEOTIDE SEQUENCE [LARGE SCALE GENOMIC DNA]</scope>
    <source>
        <strain evidence="13 14">MIT 98-6810</strain>
    </source>
</reference>
<reference evidence="12" key="3">
    <citation type="submission" date="2015-11" db="EMBL/GenBank/DDBJ databases">
        <authorList>
            <person name="Zhang Y."/>
            <person name="Guo Z."/>
        </authorList>
    </citation>
    <scope>NUCLEOTIDE SEQUENCE</scope>
    <source>
        <strain evidence="12">1</strain>
    </source>
</reference>
<evidence type="ECO:0000313" key="14">
    <source>
        <dbReference type="Proteomes" id="UP000029925"/>
    </source>
</evidence>
<evidence type="ECO:0000256" key="5">
    <source>
        <dbReference type="ARBA" id="ARBA00022747"/>
    </source>
</evidence>
<dbReference type="EMBL" id="LN907858">
    <property type="protein sequence ID" value="CUU40425.1"/>
    <property type="molecule type" value="Genomic_DNA"/>
</dbReference>
<dbReference type="Pfam" id="PF25120">
    <property type="entry name" value="DUF7814"/>
    <property type="match status" value="1"/>
</dbReference>
<evidence type="ECO:0000259" key="10">
    <source>
        <dbReference type="Pfam" id="PF12950"/>
    </source>
</evidence>
<comment type="catalytic activity">
    <reaction evidence="7">
        <text>a 2'-deoxyadenosine in DNA + S-adenosyl-L-methionine = an N(6)-methyl-2'-deoxyadenosine in DNA + S-adenosyl-L-homocysteine + H(+)</text>
        <dbReference type="Rhea" id="RHEA:15197"/>
        <dbReference type="Rhea" id="RHEA-COMP:12418"/>
        <dbReference type="Rhea" id="RHEA-COMP:12419"/>
        <dbReference type="ChEBI" id="CHEBI:15378"/>
        <dbReference type="ChEBI" id="CHEBI:57856"/>
        <dbReference type="ChEBI" id="CHEBI:59789"/>
        <dbReference type="ChEBI" id="CHEBI:90615"/>
        <dbReference type="ChEBI" id="CHEBI:90616"/>
        <dbReference type="EC" id="2.1.1.72"/>
    </reaction>
</comment>
<dbReference type="Proteomes" id="UP000064525">
    <property type="component" value="Chromosome I"/>
</dbReference>
<dbReference type="PANTHER" id="PTHR33841">
    <property type="entry name" value="DNA METHYLTRANSFERASE YEEA-RELATED"/>
    <property type="match status" value="1"/>
</dbReference>
<feature type="domain" description="TaqI-like C-terminal specificity" evidence="10">
    <location>
        <begin position="893"/>
        <end position="1008"/>
    </location>
</feature>
<reference evidence="15" key="2">
    <citation type="submission" date="2015-11" db="EMBL/GenBank/DDBJ databases">
        <authorList>
            <person name="Anvar S.Y."/>
        </authorList>
    </citation>
    <scope>NUCLEOTIDE SEQUENCE [LARGE SCALE GENOMIC DNA]</scope>
</reference>
<keyword evidence="2" id="KW-0489">Methyltransferase</keyword>
<evidence type="ECO:0000256" key="7">
    <source>
        <dbReference type="ARBA" id="ARBA00047942"/>
    </source>
</evidence>
<protein>
    <recommendedName>
        <fullName evidence="1">site-specific DNA-methyltransferase (adenine-specific)</fullName>
        <ecNumber evidence="1">2.1.1.72</ecNumber>
    </recommendedName>
</protein>
<evidence type="ECO:0000313" key="12">
    <source>
        <dbReference type="EMBL" id="CUU40425.1"/>
    </source>
</evidence>
<dbReference type="InterPro" id="IPR002052">
    <property type="entry name" value="DNA_methylase_N6_adenine_CS"/>
</dbReference>
<dbReference type="SUPFAM" id="SSF53335">
    <property type="entry name" value="S-adenosyl-L-methionine-dependent methyltransferases"/>
    <property type="match status" value="1"/>
</dbReference>
<dbReference type="Pfam" id="PF12950">
    <property type="entry name" value="TaqI_C"/>
    <property type="match status" value="1"/>
</dbReference>
<dbReference type="EC" id="2.1.1.72" evidence="1"/>
<dbReference type="Gene3D" id="3.90.220.10">
    <property type="entry name" value="Adenine-n6-DNA-methyltransferase Taqi, Chain A, domain 2"/>
    <property type="match status" value="1"/>
</dbReference>
<keyword evidence="4" id="KW-0949">S-adenosyl-L-methionine</keyword>
<accession>A0A0S4PVW4</accession>
<keyword evidence="8" id="KW-0175">Coiled coil</keyword>
<dbReference type="OrthoDB" id="9761012at2"/>
<dbReference type="Proteomes" id="UP000029925">
    <property type="component" value="Unassembled WGS sequence"/>
</dbReference>
<name>A0A0S4PVW4_9HELI</name>
<dbReference type="KEGG" id="hty:BN2458_PEG1542"/>
<evidence type="ECO:0000259" key="11">
    <source>
        <dbReference type="Pfam" id="PF25120"/>
    </source>
</evidence>
<evidence type="ECO:0000256" key="3">
    <source>
        <dbReference type="ARBA" id="ARBA00022679"/>
    </source>
</evidence>
<dbReference type="InterPro" id="IPR029063">
    <property type="entry name" value="SAM-dependent_MTases_sf"/>
</dbReference>
<dbReference type="InterPro" id="IPR056716">
    <property type="entry name" value="DUF7814"/>
</dbReference>
<gene>
    <name evidence="12" type="ORF">BN2458_PEG1542</name>
    <name evidence="13" type="ORF">LS75_002055</name>
</gene>
<evidence type="ECO:0000256" key="1">
    <source>
        <dbReference type="ARBA" id="ARBA00011900"/>
    </source>
</evidence>
<evidence type="ECO:0000256" key="6">
    <source>
        <dbReference type="ARBA" id="ARBA00023125"/>
    </source>
</evidence>
<feature type="domain" description="DUF7814" evidence="11">
    <location>
        <begin position="50"/>
        <end position="240"/>
    </location>
</feature>
<dbReference type="Gene3D" id="3.40.50.150">
    <property type="entry name" value="Vaccinia Virus protein VP39"/>
    <property type="match status" value="2"/>
</dbReference>
<dbReference type="InterPro" id="IPR023135">
    <property type="entry name" value="N6_DNA_MeTrfase_TaqI_C"/>
</dbReference>
<evidence type="ECO:0000256" key="8">
    <source>
        <dbReference type="SAM" id="Coils"/>
    </source>
</evidence>
<dbReference type="InterPro" id="IPR050953">
    <property type="entry name" value="N4_N6_ade-DNA_methylase"/>
</dbReference>
<evidence type="ECO:0000256" key="4">
    <source>
        <dbReference type="ARBA" id="ARBA00022691"/>
    </source>
</evidence>
<feature type="coiled-coil region" evidence="8">
    <location>
        <begin position="531"/>
        <end position="565"/>
    </location>
</feature>
<feature type="domain" description="Type II methyltransferase M.TaqI-like" evidence="9">
    <location>
        <begin position="435"/>
        <end position="791"/>
    </location>
</feature>
<evidence type="ECO:0000313" key="13">
    <source>
        <dbReference type="EMBL" id="TLD79112.1"/>
    </source>
</evidence>
<dbReference type="GO" id="GO:0009307">
    <property type="term" value="P:DNA restriction-modification system"/>
    <property type="evidence" value="ECO:0007669"/>
    <property type="project" value="UniProtKB-KW"/>
</dbReference>
<dbReference type="PRINTS" id="PR00507">
    <property type="entry name" value="N12N6MTFRASE"/>
</dbReference>
<dbReference type="GO" id="GO:0032259">
    <property type="term" value="P:methylation"/>
    <property type="evidence" value="ECO:0007669"/>
    <property type="project" value="UniProtKB-KW"/>
</dbReference>
<proteinExistence type="predicted"/>
<keyword evidence="14" id="KW-1185">Reference proteome</keyword>
<keyword evidence="6" id="KW-0238">DNA-binding</keyword>
<dbReference type="REBASE" id="132218">
    <property type="entry name" value="Hty1ORF1541P"/>
</dbReference>
<dbReference type="EMBL" id="JRPF02000002">
    <property type="protein sequence ID" value="TLD79112.1"/>
    <property type="molecule type" value="Genomic_DNA"/>
</dbReference>
<dbReference type="InterPro" id="IPR011639">
    <property type="entry name" value="MethylTrfase_TaqI-like_dom"/>
</dbReference>
<evidence type="ECO:0000256" key="2">
    <source>
        <dbReference type="ARBA" id="ARBA00022603"/>
    </source>
</evidence>
<dbReference type="PROSITE" id="PS00092">
    <property type="entry name" value="N6_MTASE"/>
    <property type="match status" value="1"/>
</dbReference>
<dbReference type="GO" id="GO:0009007">
    <property type="term" value="F:site-specific DNA-methyltransferase (adenine-specific) activity"/>
    <property type="evidence" value="ECO:0007669"/>
    <property type="project" value="UniProtKB-EC"/>
</dbReference>
<dbReference type="AlphaFoldDB" id="A0A0S4PVW4"/>
<keyword evidence="3" id="KW-0808">Transferase</keyword>
<dbReference type="GO" id="GO:0003677">
    <property type="term" value="F:DNA binding"/>
    <property type="evidence" value="ECO:0007669"/>
    <property type="project" value="UniProtKB-KW"/>
</dbReference>